<protein>
    <submittedName>
        <fullName evidence="1">Uncharacterized protein</fullName>
    </submittedName>
</protein>
<sequence length="82" mass="8726">MIVYNNIENGLGIVGGVAQREYDLVRKLESDTLLKKVDCIIHTTNPKALKKKGITVISVSPWAVTAVATPAQPTNGSRHAGG</sequence>
<dbReference type="Proteomes" id="UP000677244">
    <property type="component" value="Unassembled WGS sequence"/>
</dbReference>
<accession>A0ABS3YVU5</accession>
<gene>
    <name evidence="1" type="ORF">J7I42_17340</name>
</gene>
<evidence type="ECO:0000313" key="2">
    <source>
        <dbReference type="Proteomes" id="UP000677244"/>
    </source>
</evidence>
<organism evidence="1 2">
    <name type="scientific">Niastella soli</name>
    <dbReference type="NCBI Taxonomy" id="2821487"/>
    <lineage>
        <taxon>Bacteria</taxon>
        <taxon>Pseudomonadati</taxon>
        <taxon>Bacteroidota</taxon>
        <taxon>Chitinophagia</taxon>
        <taxon>Chitinophagales</taxon>
        <taxon>Chitinophagaceae</taxon>
        <taxon>Niastella</taxon>
    </lineage>
</organism>
<dbReference type="RefSeq" id="WP_209140104.1">
    <property type="nucleotide sequence ID" value="NZ_JAGHKO010000004.1"/>
</dbReference>
<proteinExistence type="predicted"/>
<keyword evidence="2" id="KW-1185">Reference proteome</keyword>
<dbReference type="EMBL" id="JAGHKO010000004">
    <property type="protein sequence ID" value="MBO9202052.1"/>
    <property type="molecule type" value="Genomic_DNA"/>
</dbReference>
<name>A0ABS3YVU5_9BACT</name>
<reference evidence="1 2" key="1">
    <citation type="submission" date="2021-03" db="EMBL/GenBank/DDBJ databases">
        <title>Assistant Professor.</title>
        <authorList>
            <person name="Huq M.A."/>
        </authorList>
    </citation>
    <scope>NUCLEOTIDE SEQUENCE [LARGE SCALE GENOMIC DNA]</scope>
    <source>
        <strain evidence="1 2">MAH-29</strain>
    </source>
</reference>
<evidence type="ECO:0000313" key="1">
    <source>
        <dbReference type="EMBL" id="MBO9202052.1"/>
    </source>
</evidence>
<comment type="caution">
    <text evidence="1">The sequence shown here is derived from an EMBL/GenBank/DDBJ whole genome shotgun (WGS) entry which is preliminary data.</text>
</comment>